<gene>
    <name evidence="8" type="ORF">MYF_01425</name>
</gene>
<evidence type="ECO:0000256" key="3">
    <source>
        <dbReference type="ARBA" id="ARBA00022692"/>
    </source>
</evidence>
<evidence type="ECO:0000256" key="1">
    <source>
        <dbReference type="ARBA" id="ARBA00004651"/>
    </source>
</evidence>
<reference evidence="8 9" key="1">
    <citation type="journal article" date="2015" name="Genome Announc.">
        <title>Complete Genome Sequence of Mycoplasma flocculare Strain Ms42T (ATCC 27399T).</title>
        <authorList>
            <person name="Calcutt M.J."/>
            <person name="Foecking M.F."/>
            <person name="Heidari M.B."/>
            <person name="McIntosh M.A."/>
        </authorList>
    </citation>
    <scope>NUCLEOTIDE SEQUENCE [LARGE SCALE GENOMIC DNA]</scope>
    <source>
        <strain evidence="9">ATCC 27399</strain>
    </source>
</reference>
<evidence type="ECO:0000256" key="6">
    <source>
        <dbReference type="SAM" id="Phobius"/>
    </source>
</evidence>
<feature type="transmembrane region" description="Helical" evidence="6">
    <location>
        <begin position="359"/>
        <end position="384"/>
    </location>
</feature>
<dbReference type="GO" id="GO:0005886">
    <property type="term" value="C:plasma membrane"/>
    <property type="evidence" value="ECO:0007669"/>
    <property type="project" value="UniProtKB-SubCell"/>
</dbReference>
<keyword evidence="4 6" id="KW-1133">Transmembrane helix</keyword>
<dbReference type="PANTHER" id="PTHR30619">
    <property type="entry name" value="DNA INTERNALIZATION/COMPETENCE PROTEIN COMEC/REC2"/>
    <property type="match status" value="1"/>
</dbReference>
<evidence type="ECO:0000256" key="5">
    <source>
        <dbReference type="ARBA" id="ARBA00023136"/>
    </source>
</evidence>
<feature type="domain" description="ComEC/Rec2-related protein" evidence="7">
    <location>
        <begin position="199"/>
        <end position="430"/>
    </location>
</feature>
<keyword evidence="3 6" id="KW-0812">Transmembrane</keyword>
<dbReference type="NCBIfam" id="TIGR00360">
    <property type="entry name" value="ComEC_N-term"/>
    <property type="match status" value="1"/>
</dbReference>
<feature type="transmembrane region" description="Helical" evidence="6">
    <location>
        <begin position="290"/>
        <end position="323"/>
    </location>
</feature>
<dbReference type="Proteomes" id="UP000031129">
    <property type="component" value="Chromosome"/>
</dbReference>
<dbReference type="InterPro" id="IPR052159">
    <property type="entry name" value="Competence_DNA_uptake"/>
</dbReference>
<dbReference type="STRING" id="743971.MYF_01425"/>
<proteinExistence type="predicted"/>
<evidence type="ECO:0000313" key="9">
    <source>
        <dbReference type="Proteomes" id="UP000031129"/>
    </source>
</evidence>
<keyword evidence="9" id="KW-1185">Reference proteome</keyword>
<keyword evidence="2" id="KW-1003">Cell membrane</keyword>
<evidence type="ECO:0000256" key="2">
    <source>
        <dbReference type="ARBA" id="ARBA00022475"/>
    </source>
</evidence>
<dbReference type="InterPro" id="IPR004477">
    <property type="entry name" value="ComEC_N"/>
</dbReference>
<feature type="transmembrane region" description="Helical" evidence="6">
    <location>
        <begin position="245"/>
        <end position="270"/>
    </location>
</feature>
<feature type="transmembrane region" description="Helical" evidence="6">
    <location>
        <begin position="205"/>
        <end position="224"/>
    </location>
</feature>
<protein>
    <submittedName>
        <fullName evidence="8">Membrane protein</fullName>
    </submittedName>
</protein>
<name>A0A0A8E879_MESFC</name>
<accession>A0A0A8E879</accession>
<feature type="transmembrane region" description="Helical" evidence="6">
    <location>
        <begin position="335"/>
        <end position="353"/>
    </location>
</feature>
<feature type="transmembrane region" description="Helical" evidence="6">
    <location>
        <begin position="417"/>
        <end position="438"/>
    </location>
</feature>
<sequence length="455" mass="53608">MKSRNWLRNFKNAARKFYSWLTVFLSLIFFILVIDKFSVLWIILLFFLIFFLIILSEFRKILIFLFLAAIFLIIYWIMLPKIDNEQVSFEAKVIDKVSFGNFVDFKGNKVFIKNTNHEIGTNLWLSGRLTIVQNQSGFDLVTYLKSKGSLLVLDNPKVTVLKTSANIFAKIRHFFPIESKYSKQLIPMIFLAEAPSEAKNFKKSLVYLGVYQIFVISGFHINIFKQAIFGVSKIFKIKAYIYKPIFFAFLLFQLFLFNFAISFLRGFVFWGLIEINKLFLNKKFNKIELLSITGIIILLTNPLIFYSIGFVLTFTMTFVILIINQIKLTKKWNKWITQFLFVNFFSAIFSMFLNSQYNFMAPINIAIFTPFFTFLYTNLLLFIFNPTIIEWICKNFIQTVEYITEFQFLTWDIKPNLFFIIFSCIISLICFLSLEATITLSKKKFQLSQNPKTLK</sequence>
<feature type="transmembrane region" description="Helical" evidence="6">
    <location>
        <begin position="39"/>
        <end position="55"/>
    </location>
</feature>
<evidence type="ECO:0000256" key="4">
    <source>
        <dbReference type="ARBA" id="ARBA00022989"/>
    </source>
</evidence>
<dbReference type="NCBIfam" id="NF045979">
    <property type="entry name" value="ComEC_MAG0480"/>
    <property type="match status" value="1"/>
</dbReference>
<evidence type="ECO:0000259" key="7">
    <source>
        <dbReference type="Pfam" id="PF03772"/>
    </source>
</evidence>
<feature type="transmembrane region" description="Helical" evidence="6">
    <location>
        <begin position="17"/>
        <end position="33"/>
    </location>
</feature>
<dbReference type="AlphaFoldDB" id="A0A0A8E879"/>
<dbReference type="HOGENOM" id="CLU_668730_0_0_14"/>
<evidence type="ECO:0000313" key="8">
    <source>
        <dbReference type="EMBL" id="AJC49817.1"/>
    </source>
</evidence>
<dbReference type="EMBL" id="CP007585">
    <property type="protein sequence ID" value="AJC49817.1"/>
    <property type="molecule type" value="Genomic_DNA"/>
</dbReference>
<keyword evidence="5 6" id="KW-0472">Membrane</keyword>
<organism evidence="8 9">
    <name type="scientific">Mesomycoplasma flocculare ATCC 27399</name>
    <dbReference type="NCBI Taxonomy" id="743971"/>
    <lineage>
        <taxon>Bacteria</taxon>
        <taxon>Bacillati</taxon>
        <taxon>Mycoplasmatota</taxon>
        <taxon>Mycoplasmoidales</taxon>
        <taxon>Metamycoplasmataceae</taxon>
        <taxon>Mesomycoplasma</taxon>
    </lineage>
</organism>
<comment type="subcellular location">
    <subcellularLocation>
        <location evidence="1">Cell membrane</location>
        <topology evidence="1">Multi-pass membrane protein</topology>
    </subcellularLocation>
</comment>
<dbReference type="PANTHER" id="PTHR30619:SF7">
    <property type="entry name" value="BETA-LACTAMASE DOMAIN PROTEIN"/>
    <property type="match status" value="1"/>
</dbReference>
<dbReference type="KEGG" id="mfq:MYF_01425"/>
<dbReference type="Pfam" id="PF03772">
    <property type="entry name" value="Competence"/>
    <property type="match status" value="1"/>
</dbReference>
<feature type="transmembrane region" description="Helical" evidence="6">
    <location>
        <begin position="62"/>
        <end position="79"/>
    </location>
</feature>